<name>A0A9N9RYQ0_9DIPT</name>
<feature type="signal peptide" evidence="1">
    <location>
        <begin position="1"/>
        <end position="18"/>
    </location>
</feature>
<protein>
    <submittedName>
        <fullName evidence="2">Uncharacterized protein</fullName>
    </submittedName>
</protein>
<reference evidence="2" key="2">
    <citation type="submission" date="2022-10" db="EMBL/GenBank/DDBJ databases">
        <authorList>
            <consortium name="ENA_rothamsted_submissions"/>
            <consortium name="culmorum"/>
            <person name="King R."/>
        </authorList>
    </citation>
    <scope>NUCLEOTIDE SEQUENCE</scope>
</reference>
<reference evidence="2" key="1">
    <citation type="submission" date="2022-01" db="EMBL/GenBank/DDBJ databases">
        <authorList>
            <person name="King R."/>
        </authorList>
    </citation>
    <scope>NUCLEOTIDE SEQUENCE</scope>
</reference>
<keyword evidence="3" id="KW-1185">Reference proteome</keyword>
<dbReference type="Proteomes" id="UP001153620">
    <property type="component" value="Chromosome 2"/>
</dbReference>
<evidence type="ECO:0000256" key="1">
    <source>
        <dbReference type="SAM" id="SignalP"/>
    </source>
</evidence>
<proteinExistence type="predicted"/>
<evidence type="ECO:0000313" key="3">
    <source>
        <dbReference type="Proteomes" id="UP001153620"/>
    </source>
</evidence>
<evidence type="ECO:0000313" key="2">
    <source>
        <dbReference type="EMBL" id="CAG9805016.1"/>
    </source>
</evidence>
<gene>
    <name evidence="2" type="ORF">CHIRRI_LOCUS7894</name>
</gene>
<dbReference type="AlphaFoldDB" id="A0A9N9RYQ0"/>
<dbReference type="EMBL" id="OU895878">
    <property type="protein sequence ID" value="CAG9805016.1"/>
    <property type="molecule type" value="Genomic_DNA"/>
</dbReference>
<keyword evidence="1" id="KW-0732">Signal</keyword>
<feature type="chain" id="PRO_5040359398" evidence="1">
    <location>
        <begin position="19"/>
        <end position="91"/>
    </location>
</feature>
<sequence length="91" mass="10413">MATLLFIPNVMFLSITYSILPSSSIDDDHMCGVNDENYLTIQDNQKQKAKKQQLLLDTTTGDFRWHQSALQSPAMIVFLMCLWEVAHYAIC</sequence>
<accession>A0A9N9RYQ0</accession>
<organism evidence="2 3">
    <name type="scientific">Chironomus riparius</name>
    <dbReference type="NCBI Taxonomy" id="315576"/>
    <lineage>
        <taxon>Eukaryota</taxon>
        <taxon>Metazoa</taxon>
        <taxon>Ecdysozoa</taxon>
        <taxon>Arthropoda</taxon>
        <taxon>Hexapoda</taxon>
        <taxon>Insecta</taxon>
        <taxon>Pterygota</taxon>
        <taxon>Neoptera</taxon>
        <taxon>Endopterygota</taxon>
        <taxon>Diptera</taxon>
        <taxon>Nematocera</taxon>
        <taxon>Chironomoidea</taxon>
        <taxon>Chironomidae</taxon>
        <taxon>Chironominae</taxon>
        <taxon>Chironomus</taxon>
    </lineage>
</organism>